<dbReference type="InterPro" id="IPR047650">
    <property type="entry name" value="Transpos_IS110"/>
</dbReference>
<keyword evidence="4" id="KW-1185">Reference proteome</keyword>
<name>A0ABX0P4G6_9BURK</name>
<evidence type="ECO:0000259" key="2">
    <source>
        <dbReference type="Pfam" id="PF02371"/>
    </source>
</evidence>
<feature type="non-terminal residue" evidence="3">
    <location>
        <position position="343"/>
    </location>
</feature>
<evidence type="ECO:0000313" key="3">
    <source>
        <dbReference type="EMBL" id="NHZ93989.1"/>
    </source>
</evidence>
<evidence type="ECO:0000259" key="1">
    <source>
        <dbReference type="Pfam" id="PF01548"/>
    </source>
</evidence>
<proteinExistence type="predicted"/>
<gene>
    <name evidence="3" type="ORF">F2P45_34110</name>
</gene>
<dbReference type="PANTHER" id="PTHR33055">
    <property type="entry name" value="TRANSPOSASE FOR INSERTION SEQUENCE ELEMENT IS1111A"/>
    <property type="match status" value="1"/>
</dbReference>
<dbReference type="RefSeq" id="WP_166882664.1">
    <property type="nucleotide sequence ID" value="NZ_WHJH01000158.1"/>
</dbReference>
<dbReference type="InterPro" id="IPR003346">
    <property type="entry name" value="Transposase_20"/>
</dbReference>
<dbReference type="NCBIfam" id="NF033542">
    <property type="entry name" value="transpos_IS110"/>
    <property type="match status" value="1"/>
</dbReference>
<organism evidence="3 4">
    <name type="scientific">Massilia mucilaginosa</name>
    <dbReference type="NCBI Taxonomy" id="2609282"/>
    <lineage>
        <taxon>Bacteria</taxon>
        <taxon>Pseudomonadati</taxon>
        <taxon>Pseudomonadota</taxon>
        <taxon>Betaproteobacteria</taxon>
        <taxon>Burkholderiales</taxon>
        <taxon>Oxalobacteraceae</taxon>
        <taxon>Telluria group</taxon>
        <taxon>Massilia</taxon>
    </lineage>
</organism>
<feature type="domain" description="Transposase IS110-like N-terminal" evidence="1">
    <location>
        <begin position="18"/>
        <end position="161"/>
    </location>
</feature>
<sequence>MKKFSTQANGVTHDATFVGVDLAKNVFAVHAVDACGKPCLVRPHVRRDQLLNLLAQFPPCVIGMEACSGAHHLARTLLQFGHTPKLMAPKFVSPYRMQGPRGKNDANDAAAICEAVSRPNMRFVPIKSVDAQVTLTLHRVRSGFVEERTATINRLRGLMAEFGVVLPLKATTVRRQARAASEALPTWMRRAVDDMLSHISVLDERIDEYDAHIKQAATADVPSQRLMKLDGIGPITASALTASIGNGHDFKNGRQLAAWLGLVPGRVGSGGKTRLGRINKAGDRYLRTLLVMVARSLLSLAANKSDRLSRWALALQARVGYGKAVVAIAAKNARLAWAVLARG</sequence>
<dbReference type="Proteomes" id="UP000609726">
    <property type="component" value="Unassembled WGS sequence"/>
</dbReference>
<dbReference type="InterPro" id="IPR002525">
    <property type="entry name" value="Transp_IS110-like_N"/>
</dbReference>
<dbReference type="EMBL" id="WHJH01000158">
    <property type="protein sequence ID" value="NHZ93989.1"/>
    <property type="molecule type" value="Genomic_DNA"/>
</dbReference>
<feature type="domain" description="Transposase IS116/IS110/IS902 C-terminal" evidence="2">
    <location>
        <begin position="224"/>
        <end position="299"/>
    </location>
</feature>
<dbReference type="PANTHER" id="PTHR33055:SF3">
    <property type="entry name" value="PUTATIVE TRANSPOSASE FOR IS117-RELATED"/>
    <property type="match status" value="1"/>
</dbReference>
<comment type="caution">
    <text evidence="3">The sequence shown here is derived from an EMBL/GenBank/DDBJ whole genome shotgun (WGS) entry which is preliminary data.</text>
</comment>
<dbReference type="Pfam" id="PF02371">
    <property type="entry name" value="Transposase_20"/>
    <property type="match status" value="1"/>
</dbReference>
<dbReference type="Pfam" id="PF01548">
    <property type="entry name" value="DEDD_Tnp_IS110"/>
    <property type="match status" value="1"/>
</dbReference>
<accession>A0ABX0P4G6</accession>
<evidence type="ECO:0000313" key="4">
    <source>
        <dbReference type="Proteomes" id="UP000609726"/>
    </source>
</evidence>
<reference evidence="3 4" key="1">
    <citation type="submission" date="2019-10" db="EMBL/GenBank/DDBJ databases">
        <title>Taxonomy of Antarctic Massilia spp.: description of Massilia rubra sp. nov., Massilia aquatica sp. nov., Massilia mucilaginosa sp. nov., Massilia frigida sp. nov. isolated from streams, lakes and regoliths.</title>
        <authorList>
            <person name="Holochova P."/>
            <person name="Sedlacek I."/>
            <person name="Kralova S."/>
            <person name="Maslanova I."/>
            <person name="Busse H.-J."/>
            <person name="Stankova E."/>
            <person name="Vrbovska V."/>
            <person name="Kovarovic V."/>
            <person name="Bartak M."/>
            <person name="Svec P."/>
            <person name="Pantucek R."/>
        </authorList>
    </citation>
    <scope>NUCLEOTIDE SEQUENCE [LARGE SCALE GENOMIC DNA]</scope>
    <source>
        <strain evidence="3 4">CCM 8733</strain>
    </source>
</reference>
<protein>
    <submittedName>
        <fullName evidence="3">IS110 family transposase</fullName>
    </submittedName>
</protein>